<evidence type="ECO:0000256" key="16">
    <source>
        <dbReference type="ARBA" id="ARBA00032236"/>
    </source>
</evidence>
<comment type="catalytic activity">
    <reaction evidence="18">
        <text>L-cysteinyl-[SoxY protein] + thiosulfate + 2 Fe(III)-[cytochrome c] = S-sulfosulfanyl-L-cysteinyl-[SoxY protein] + 2 Fe(II)-[cytochrome c] + 2 H(+)</text>
        <dbReference type="Rhea" id="RHEA:56720"/>
        <dbReference type="Rhea" id="RHEA-COMP:10350"/>
        <dbReference type="Rhea" id="RHEA-COMP:14328"/>
        <dbReference type="Rhea" id="RHEA-COMP:14399"/>
        <dbReference type="Rhea" id="RHEA-COMP:14691"/>
        <dbReference type="ChEBI" id="CHEBI:15378"/>
        <dbReference type="ChEBI" id="CHEBI:29033"/>
        <dbReference type="ChEBI" id="CHEBI:29034"/>
        <dbReference type="ChEBI" id="CHEBI:29950"/>
        <dbReference type="ChEBI" id="CHEBI:33542"/>
        <dbReference type="ChEBI" id="CHEBI:139321"/>
        <dbReference type="EC" id="2.8.5.2"/>
    </reaction>
</comment>
<evidence type="ECO:0000256" key="19">
    <source>
        <dbReference type="ARBA" id="ARBA00048423"/>
    </source>
</evidence>
<dbReference type="Pfam" id="PF21342">
    <property type="entry name" value="SoxA-TsdA_cyt-c"/>
    <property type="match status" value="2"/>
</dbReference>
<evidence type="ECO:0000256" key="11">
    <source>
        <dbReference type="ARBA" id="ARBA00022982"/>
    </source>
</evidence>
<keyword evidence="12" id="KW-0408">Iron</keyword>
<evidence type="ECO:0000256" key="3">
    <source>
        <dbReference type="ARBA" id="ARBA00012408"/>
    </source>
</evidence>
<keyword evidence="7" id="KW-0808">Transferase</keyword>
<dbReference type="NCBIfam" id="TIGR04484">
    <property type="entry name" value="thiosulf_SoxA"/>
    <property type="match status" value="1"/>
</dbReference>
<evidence type="ECO:0000256" key="1">
    <source>
        <dbReference type="ARBA" id="ARBA00004418"/>
    </source>
</evidence>
<dbReference type="GO" id="GO:0070069">
    <property type="term" value="C:cytochrome complex"/>
    <property type="evidence" value="ECO:0007669"/>
    <property type="project" value="InterPro"/>
</dbReference>
<dbReference type="GO" id="GO:0016669">
    <property type="term" value="F:oxidoreductase activity, acting on a sulfur group of donors, cytochrome as acceptor"/>
    <property type="evidence" value="ECO:0007669"/>
    <property type="project" value="InterPro"/>
</dbReference>
<organism evidence="22 23">
    <name type="scientific">Sedimenticola selenatireducens</name>
    <dbReference type="NCBI Taxonomy" id="191960"/>
    <lineage>
        <taxon>Bacteria</taxon>
        <taxon>Pseudomonadati</taxon>
        <taxon>Pseudomonadota</taxon>
        <taxon>Gammaproteobacteria</taxon>
        <taxon>Chromatiales</taxon>
        <taxon>Sedimenticolaceae</taxon>
        <taxon>Sedimenticola</taxon>
    </lineage>
</organism>
<comment type="catalytic activity">
    <reaction evidence="19">
        <text>S-sulfanyl-L-cysteinyl-[SoxY protein] + thiosulfate + 2 Fe(III)-[cytochrome c] = S-(2-sulfodisulfanyl)-L-cysteinyl-[SoxY protein] + 2 Fe(II)-[cytochrome c] + 2 H(+)</text>
        <dbReference type="Rhea" id="RHEA:51224"/>
        <dbReference type="Rhea" id="RHEA-COMP:10350"/>
        <dbReference type="Rhea" id="RHEA-COMP:14399"/>
        <dbReference type="Rhea" id="RHEA-COMP:14689"/>
        <dbReference type="Rhea" id="RHEA-COMP:14690"/>
        <dbReference type="ChEBI" id="CHEBI:15378"/>
        <dbReference type="ChEBI" id="CHEBI:29033"/>
        <dbReference type="ChEBI" id="CHEBI:29034"/>
        <dbReference type="ChEBI" id="CHEBI:33542"/>
        <dbReference type="ChEBI" id="CHEBI:61963"/>
        <dbReference type="ChEBI" id="CHEBI:140664"/>
        <dbReference type="EC" id="2.8.5.2"/>
    </reaction>
</comment>
<protein>
    <recommendedName>
        <fullName evidence="4">L-cysteine S-thiosulfotransferase subunit SoxA</fullName>
        <ecNumber evidence="3">2.8.5.2</ecNumber>
    </recommendedName>
    <alternativeName>
        <fullName evidence="16">Protein SoxA</fullName>
    </alternativeName>
    <alternativeName>
        <fullName evidence="17">SoxAX cytochrome complex subunit A</fullName>
    </alternativeName>
    <alternativeName>
        <fullName evidence="15">Sulfur oxidizing protein A</fullName>
    </alternativeName>
    <alternativeName>
        <fullName evidence="14">Thiosulfate-oxidizing multienzyme system protein SoxA</fullName>
    </alternativeName>
</protein>
<evidence type="ECO:0000256" key="2">
    <source>
        <dbReference type="ARBA" id="ARBA00011530"/>
    </source>
</evidence>
<evidence type="ECO:0000313" key="23">
    <source>
        <dbReference type="Proteomes" id="UP000235015"/>
    </source>
</evidence>
<accession>A0A2N6CU55</accession>
<gene>
    <name evidence="22" type="primary">soxA</name>
    <name evidence="22" type="ORF">C0630_14745</name>
</gene>
<dbReference type="InterPro" id="IPR009056">
    <property type="entry name" value="Cyt_c-like_dom"/>
</dbReference>
<dbReference type="GO" id="GO:0009055">
    <property type="term" value="F:electron transfer activity"/>
    <property type="evidence" value="ECO:0007669"/>
    <property type="project" value="InterPro"/>
</dbReference>
<comment type="subunit">
    <text evidence="2">Heterodimer of SoxA and SoxX.</text>
</comment>
<evidence type="ECO:0000256" key="15">
    <source>
        <dbReference type="ARBA" id="ARBA00030833"/>
    </source>
</evidence>
<feature type="signal peptide" evidence="20">
    <location>
        <begin position="1"/>
        <end position="35"/>
    </location>
</feature>
<name>A0A2N6CU55_9GAMM</name>
<evidence type="ECO:0000256" key="14">
    <source>
        <dbReference type="ARBA" id="ARBA00030174"/>
    </source>
</evidence>
<dbReference type="InterPro" id="IPR036909">
    <property type="entry name" value="Cyt_c-like_dom_sf"/>
</dbReference>
<reference evidence="22 23" key="1">
    <citation type="submission" date="2017-11" db="EMBL/GenBank/DDBJ databases">
        <title>Genome-resolved metagenomics identifies genetic mobility, metabolic interactions, and unexpected diversity in perchlorate-reducing communities.</title>
        <authorList>
            <person name="Barnum T.P."/>
            <person name="Figueroa I.A."/>
            <person name="Carlstrom C.I."/>
            <person name="Lucas L.N."/>
            <person name="Engelbrektson A.L."/>
            <person name="Coates J.D."/>
        </authorList>
    </citation>
    <scope>NUCLEOTIDE SEQUENCE [LARGE SCALE GENOMIC DNA]</scope>
    <source>
        <strain evidence="22">BM301</strain>
    </source>
</reference>
<sequence>MLSLSSSLRNRGRIMKILTLIAVTALHAISYPALAETDFNTHPRFDIDPKLGVAGDFSGTYKYWKDTQAIEQFASIQTNSDNEWKMNGKNMDIVEDDFHPGHLAVDEGEKLVNLWEHREAGFKSCLGAGTTTLEGIAANYPMYDAKLGKVLTLEARIEHCAKKVLWQNFKQGSPVNASIALYLKSLSDGLPIQIDVDSGPMKEAYLRGETLFYKRIGQLNFACASCHTPGSIMGNRLRGEVPSTPFGDVSHYPTYRSPVGEVEVLHKRFMRCLKQMRAKPLKPGDPAYVDLEVFYTSMSNGYPIKAPSIR</sequence>
<evidence type="ECO:0000259" key="21">
    <source>
        <dbReference type="Pfam" id="PF21342"/>
    </source>
</evidence>
<keyword evidence="9 20" id="KW-0732">Signal</keyword>
<dbReference type="InterPro" id="IPR025710">
    <property type="entry name" value="SoxA"/>
</dbReference>
<comment type="caution">
    <text evidence="22">The sequence shown here is derived from an EMBL/GenBank/DDBJ whole genome shotgun (WGS) entry which is preliminary data.</text>
</comment>
<feature type="domain" description="Cytochrome c" evidence="21">
    <location>
        <begin position="207"/>
        <end position="304"/>
    </location>
</feature>
<evidence type="ECO:0000256" key="10">
    <source>
        <dbReference type="ARBA" id="ARBA00022764"/>
    </source>
</evidence>
<keyword evidence="8" id="KW-0479">Metal-binding</keyword>
<dbReference type="Gene3D" id="1.10.760.10">
    <property type="entry name" value="Cytochrome c-like domain"/>
    <property type="match status" value="2"/>
</dbReference>
<dbReference type="EC" id="2.8.5.2" evidence="3"/>
<dbReference type="Proteomes" id="UP000235015">
    <property type="component" value="Unassembled WGS sequence"/>
</dbReference>
<keyword evidence="5" id="KW-0813">Transport</keyword>
<dbReference type="GO" id="GO:0042597">
    <property type="term" value="C:periplasmic space"/>
    <property type="evidence" value="ECO:0007669"/>
    <property type="project" value="UniProtKB-SubCell"/>
</dbReference>
<keyword evidence="6" id="KW-0349">Heme</keyword>
<evidence type="ECO:0000256" key="8">
    <source>
        <dbReference type="ARBA" id="ARBA00022723"/>
    </source>
</evidence>
<dbReference type="GO" id="GO:0019417">
    <property type="term" value="P:sulfur oxidation"/>
    <property type="evidence" value="ECO:0007669"/>
    <property type="project" value="InterPro"/>
</dbReference>
<dbReference type="EMBL" id="PKUN01000023">
    <property type="protein sequence ID" value="PLX60695.1"/>
    <property type="molecule type" value="Genomic_DNA"/>
</dbReference>
<evidence type="ECO:0000313" key="22">
    <source>
        <dbReference type="EMBL" id="PLX60695.1"/>
    </source>
</evidence>
<evidence type="ECO:0000256" key="20">
    <source>
        <dbReference type="SAM" id="SignalP"/>
    </source>
</evidence>
<evidence type="ECO:0000256" key="4">
    <source>
        <dbReference type="ARBA" id="ARBA00019364"/>
    </source>
</evidence>
<feature type="chain" id="PRO_5014620190" description="L-cysteine S-thiosulfotransferase subunit SoxA" evidence="20">
    <location>
        <begin position="36"/>
        <end position="310"/>
    </location>
</feature>
<comment type="similarity">
    <text evidence="13">Belongs to the SoxA family.</text>
</comment>
<dbReference type="SUPFAM" id="SSF46626">
    <property type="entry name" value="Cytochrome c"/>
    <property type="match status" value="2"/>
</dbReference>
<proteinExistence type="inferred from homology"/>
<evidence type="ECO:0000256" key="13">
    <source>
        <dbReference type="ARBA" id="ARBA00025746"/>
    </source>
</evidence>
<evidence type="ECO:0000256" key="9">
    <source>
        <dbReference type="ARBA" id="ARBA00022729"/>
    </source>
</evidence>
<dbReference type="GO" id="GO:0020037">
    <property type="term" value="F:heme binding"/>
    <property type="evidence" value="ECO:0007669"/>
    <property type="project" value="InterPro"/>
</dbReference>
<dbReference type="GO" id="GO:0046872">
    <property type="term" value="F:metal ion binding"/>
    <property type="evidence" value="ECO:0007669"/>
    <property type="project" value="UniProtKB-KW"/>
</dbReference>
<evidence type="ECO:0000256" key="6">
    <source>
        <dbReference type="ARBA" id="ARBA00022617"/>
    </source>
</evidence>
<keyword evidence="11" id="KW-0249">Electron transport</keyword>
<evidence type="ECO:0000256" key="17">
    <source>
        <dbReference type="ARBA" id="ARBA00032318"/>
    </source>
</evidence>
<evidence type="ECO:0000256" key="7">
    <source>
        <dbReference type="ARBA" id="ARBA00022679"/>
    </source>
</evidence>
<feature type="domain" description="Cytochrome c" evidence="21">
    <location>
        <begin position="118"/>
        <end position="192"/>
    </location>
</feature>
<evidence type="ECO:0000256" key="5">
    <source>
        <dbReference type="ARBA" id="ARBA00022448"/>
    </source>
</evidence>
<dbReference type="AlphaFoldDB" id="A0A2N6CU55"/>
<dbReference type="GO" id="GO:0016740">
    <property type="term" value="F:transferase activity"/>
    <property type="evidence" value="ECO:0007669"/>
    <property type="project" value="UniProtKB-KW"/>
</dbReference>
<comment type="subcellular location">
    <subcellularLocation>
        <location evidence="1">Periplasm</location>
    </subcellularLocation>
</comment>
<keyword evidence="10" id="KW-0574">Periplasm</keyword>
<evidence type="ECO:0000256" key="12">
    <source>
        <dbReference type="ARBA" id="ARBA00023004"/>
    </source>
</evidence>
<dbReference type="STRING" id="1111735.GCA_000428045_02064"/>
<evidence type="ECO:0000256" key="18">
    <source>
        <dbReference type="ARBA" id="ARBA00048077"/>
    </source>
</evidence>